<accession>A0AAD6T6Z0</accession>
<name>A0AAD6T6Z0_9AGAR</name>
<proteinExistence type="predicted"/>
<gene>
    <name evidence="2" type="ORF">C8F04DRAFT_1391428</name>
</gene>
<dbReference type="Proteomes" id="UP001218188">
    <property type="component" value="Unassembled WGS sequence"/>
</dbReference>
<comment type="caution">
    <text evidence="2">The sequence shown here is derived from an EMBL/GenBank/DDBJ whole genome shotgun (WGS) entry which is preliminary data.</text>
</comment>
<keyword evidence="3" id="KW-1185">Reference proteome</keyword>
<keyword evidence="1" id="KW-0732">Signal</keyword>
<reference evidence="2" key="1">
    <citation type="submission" date="2023-03" db="EMBL/GenBank/DDBJ databases">
        <title>Massive genome expansion in bonnet fungi (Mycena s.s.) driven by repeated elements and novel gene families across ecological guilds.</title>
        <authorList>
            <consortium name="Lawrence Berkeley National Laboratory"/>
            <person name="Harder C.B."/>
            <person name="Miyauchi S."/>
            <person name="Viragh M."/>
            <person name="Kuo A."/>
            <person name="Thoen E."/>
            <person name="Andreopoulos B."/>
            <person name="Lu D."/>
            <person name="Skrede I."/>
            <person name="Drula E."/>
            <person name="Henrissat B."/>
            <person name="Morin E."/>
            <person name="Kohler A."/>
            <person name="Barry K."/>
            <person name="LaButti K."/>
            <person name="Morin E."/>
            <person name="Salamov A."/>
            <person name="Lipzen A."/>
            <person name="Mereny Z."/>
            <person name="Hegedus B."/>
            <person name="Baldrian P."/>
            <person name="Stursova M."/>
            <person name="Weitz H."/>
            <person name="Taylor A."/>
            <person name="Grigoriev I.V."/>
            <person name="Nagy L.G."/>
            <person name="Martin F."/>
            <person name="Kauserud H."/>
        </authorList>
    </citation>
    <scope>NUCLEOTIDE SEQUENCE</scope>
    <source>
        <strain evidence="2">CBHHK200</strain>
    </source>
</reference>
<sequence>MRYIFAMLLACSNLQIALASLYPTHPTAETVFSLGAQNLKWIDTNRRPYVAELGPLKIDLCTKNGTPISNLASRVDASSFNHTVFIPYNLSLPGPFVITFLSQSPHVKVYTADFNIAGSDTITDATFPYIPQLDNNTLTDLVFVLPATTVTTQITPTAKVGAATTISAGPGGGAGTGLNRVHLPSSANRKGSKSRCAKFRMAFILWPALVGVSIAL</sequence>
<feature type="signal peptide" evidence="1">
    <location>
        <begin position="1"/>
        <end position="19"/>
    </location>
</feature>
<evidence type="ECO:0000256" key="1">
    <source>
        <dbReference type="SAM" id="SignalP"/>
    </source>
</evidence>
<organism evidence="2 3">
    <name type="scientific">Mycena alexandri</name>
    <dbReference type="NCBI Taxonomy" id="1745969"/>
    <lineage>
        <taxon>Eukaryota</taxon>
        <taxon>Fungi</taxon>
        <taxon>Dikarya</taxon>
        <taxon>Basidiomycota</taxon>
        <taxon>Agaricomycotina</taxon>
        <taxon>Agaricomycetes</taxon>
        <taxon>Agaricomycetidae</taxon>
        <taxon>Agaricales</taxon>
        <taxon>Marasmiineae</taxon>
        <taxon>Mycenaceae</taxon>
        <taxon>Mycena</taxon>
    </lineage>
</organism>
<dbReference type="EMBL" id="JARJCM010000019">
    <property type="protein sequence ID" value="KAJ7040969.1"/>
    <property type="molecule type" value="Genomic_DNA"/>
</dbReference>
<feature type="chain" id="PRO_5042034427" evidence="1">
    <location>
        <begin position="20"/>
        <end position="216"/>
    </location>
</feature>
<evidence type="ECO:0000313" key="3">
    <source>
        <dbReference type="Proteomes" id="UP001218188"/>
    </source>
</evidence>
<evidence type="ECO:0000313" key="2">
    <source>
        <dbReference type="EMBL" id="KAJ7040969.1"/>
    </source>
</evidence>
<protein>
    <submittedName>
        <fullName evidence="2">Uncharacterized protein</fullName>
    </submittedName>
</protein>
<dbReference type="AlphaFoldDB" id="A0AAD6T6Z0"/>